<dbReference type="InterPro" id="IPR055140">
    <property type="entry name" value="Thiolase_C_2"/>
</dbReference>
<name>A0ABP6SUN7_9ACTN</name>
<evidence type="ECO:0000313" key="3">
    <source>
        <dbReference type="Proteomes" id="UP001501676"/>
    </source>
</evidence>
<dbReference type="Proteomes" id="UP001501676">
    <property type="component" value="Unassembled WGS sequence"/>
</dbReference>
<sequence>MKQPAAVLGTGQTHHRSKRLDVSMGGLCREAIDRALADAEVDWSDIDAVVLGKAPDLFEGVMMPELALADALGATGKPLLRVHTAGSVGGSTALVAASLVQAGVHRRVLAVAFEKQSESNAMWALSIGIPFSMPVHAGAGGYFAPHIRSYIRRSGAPEHVGAMVAVKDRRNGALNQYAHLRQSDITLESVQASAMLWDPVRYDETCPSSDGACAMVIGDASTAGGRNAAWIHATAMRTEPTMFAGRDHVNPQAGRDAAAALWKEAGITDPAAEVDAAEIYVPFSWFEPMWLENLGFADVGDGWKMTEAGDTAIGGRLPVNPSGGVLSSNPIGASGMLRFAEAAMQVMGRAGDHQVDGARTALGHAYGGGSQFFAMWVVRSTKP</sequence>
<dbReference type="PANTHER" id="PTHR42870">
    <property type="entry name" value="ACETYL-COA C-ACETYLTRANSFERASE"/>
    <property type="match status" value="1"/>
</dbReference>
<dbReference type="NCBIfam" id="NF006180">
    <property type="entry name" value="PRK08313.1"/>
    <property type="match status" value="1"/>
</dbReference>
<dbReference type="PANTHER" id="PTHR42870:SF1">
    <property type="entry name" value="NON-SPECIFIC LIPID-TRANSFER PROTEIN-LIKE 2"/>
    <property type="match status" value="1"/>
</dbReference>
<dbReference type="InterPro" id="IPR016039">
    <property type="entry name" value="Thiolase-like"/>
</dbReference>
<dbReference type="CDD" id="cd00829">
    <property type="entry name" value="SCP-x_thiolase"/>
    <property type="match status" value="1"/>
</dbReference>
<dbReference type="EMBL" id="BAAAYN010000011">
    <property type="protein sequence ID" value="GAA3385125.1"/>
    <property type="molecule type" value="Genomic_DNA"/>
</dbReference>
<organism evidence="2 3">
    <name type="scientific">Cryptosporangium minutisporangium</name>
    <dbReference type="NCBI Taxonomy" id="113569"/>
    <lineage>
        <taxon>Bacteria</taxon>
        <taxon>Bacillati</taxon>
        <taxon>Actinomycetota</taxon>
        <taxon>Actinomycetes</taxon>
        <taxon>Cryptosporangiales</taxon>
        <taxon>Cryptosporangiaceae</taxon>
        <taxon>Cryptosporangium</taxon>
    </lineage>
</organism>
<dbReference type="Gene3D" id="3.40.47.10">
    <property type="match status" value="1"/>
</dbReference>
<dbReference type="SUPFAM" id="SSF53901">
    <property type="entry name" value="Thiolase-like"/>
    <property type="match status" value="2"/>
</dbReference>
<evidence type="ECO:0000313" key="2">
    <source>
        <dbReference type="EMBL" id="GAA3385125.1"/>
    </source>
</evidence>
<comment type="caution">
    <text evidence="2">The sequence shown here is derived from an EMBL/GenBank/DDBJ whole genome shotgun (WGS) entry which is preliminary data.</text>
</comment>
<proteinExistence type="predicted"/>
<gene>
    <name evidence="2" type="ORF">GCM10020369_17400</name>
</gene>
<dbReference type="PIRSF" id="PIRSF000429">
    <property type="entry name" value="Ac-CoA_Ac_transf"/>
    <property type="match status" value="1"/>
</dbReference>
<feature type="domain" description="Thiolase C-terminal" evidence="1">
    <location>
        <begin position="246"/>
        <end position="370"/>
    </location>
</feature>
<reference evidence="3" key="1">
    <citation type="journal article" date="2019" name="Int. J. Syst. Evol. Microbiol.">
        <title>The Global Catalogue of Microorganisms (GCM) 10K type strain sequencing project: providing services to taxonomists for standard genome sequencing and annotation.</title>
        <authorList>
            <consortium name="The Broad Institute Genomics Platform"/>
            <consortium name="The Broad Institute Genome Sequencing Center for Infectious Disease"/>
            <person name="Wu L."/>
            <person name="Ma J."/>
        </authorList>
    </citation>
    <scope>NUCLEOTIDE SEQUENCE [LARGE SCALE GENOMIC DNA]</scope>
    <source>
        <strain evidence="3">JCM 9458</strain>
    </source>
</reference>
<dbReference type="Pfam" id="PF22691">
    <property type="entry name" value="Thiolase_C_1"/>
    <property type="match status" value="1"/>
</dbReference>
<keyword evidence="3" id="KW-1185">Reference proteome</keyword>
<accession>A0ABP6SUN7</accession>
<evidence type="ECO:0000259" key="1">
    <source>
        <dbReference type="Pfam" id="PF22691"/>
    </source>
</evidence>
<dbReference type="RefSeq" id="WP_345727483.1">
    <property type="nucleotide sequence ID" value="NZ_BAAAYN010000011.1"/>
</dbReference>
<dbReference type="InterPro" id="IPR002155">
    <property type="entry name" value="Thiolase"/>
</dbReference>
<protein>
    <submittedName>
        <fullName evidence="2">Thiolase domain-containing protein</fullName>
    </submittedName>
</protein>